<keyword evidence="1" id="KW-1133">Transmembrane helix</keyword>
<sequence length="230" mass="24628">MPKVATTTSLASSPVTVATAAFHSPNPRGANIGAIVLPMEASMLFSASTIANEKSKDCSIQMTPEATNIIVPAFIIKALALFHMWMRTLLSLGILYSGSSITKGAASPFRIVFFNIIPDNIATPIPIIYSEGAIQALSEKKAAINMANTGHFAPQGMKGVSMMVIFLSFSFSMVLVAMIPGTEHPVPISMGIKDLPERPNLLKILSMMKATLAIYPLSSSREMKKNKIIS</sequence>
<gene>
    <name evidence="2" type="ORF">SDC9_159553</name>
</gene>
<organism evidence="2">
    <name type="scientific">bioreactor metagenome</name>
    <dbReference type="NCBI Taxonomy" id="1076179"/>
    <lineage>
        <taxon>unclassified sequences</taxon>
        <taxon>metagenomes</taxon>
        <taxon>ecological metagenomes</taxon>
    </lineage>
</organism>
<protein>
    <submittedName>
        <fullName evidence="2">Uncharacterized protein</fullName>
    </submittedName>
</protein>
<keyword evidence="1" id="KW-0472">Membrane</keyword>
<proteinExistence type="predicted"/>
<keyword evidence="1" id="KW-0812">Transmembrane</keyword>
<dbReference type="AlphaFoldDB" id="A0A645FD20"/>
<reference evidence="2" key="1">
    <citation type="submission" date="2019-08" db="EMBL/GenBank/DDBJ databases">
        <authorList>
            <person name="Kucharzyk K."/>
            <person name="Murdoch R.W."/>
            <person name="Higgins S."/>
            <person name="Loffler F."/>
        </authorList>
    </citation>
    <scope>NUCLEOTIDE SEQUENCE</scope>
</reference>
<feature type="transmembrane region" description="Helical" evidence="1">
    <location>
        <begin position="69"/>
        <end position="86"/>
    </location>
</feature>
<accession>A0A645FD20</accession>
<feature type="transmembrane region" description="Helical" evidence="1">
    <location>
        <begin position="160"/>
        <end position="181"/>
    </location>
</feature>
<evidence type="ECO:0000256" key="1">
    <source>
        <dbReference type="SAM" id="Phobius"/>
    </source>
</evidence>
<dbReference type="EMBL" id="VSSQ01058545">
    <property type="protein sequence ID" value="MPN12241.1"/>
    <property type="molecule type" value="Genomic_DNA"/>
</dbReference>
<comment type="caution">
    <text evidence="2">The sequence shown here is derived from an EMBL/GenBank/DDBJ whole genome shotgun (WGS) entry which is preliminary data.</text>
</comment>
<evidence type="ECO:0000313" key="2">
    <source>
        <dbReference type="EMBL" id="MPN12241.1"/>
    </source>
</evidence>
<name>A0A645FD20_9ZZZZ</name>